<evidence type="ECO:0000313" key="2">
    <source>
        <dbReference type="EMBL" id="UTI62875.1"/>
    </source>
</evidence>
<evidence type="ECO:0000313" key="3">
    <source>
        <dbReference type="Proteomes" id="UP001056035"/>
    </source>
</evidence>
<evidence type="ECO:0008006" key="4">
    <source>
        <dbReference type="Google" id="ProtNLM"/>
    </source>
</evidence>
<dbReference type="InterPro" id="IPR051923">
    <property type="entry name" value="Glycosyl_Hydrolase_39"/>
</dbReference>
<organism evidence="2 3">
    <name type="scientific">Paraconexibacter antarcticus</name>
    <dbReference type="NCBI Taxonomy" id="2949664"/>
    <lineage>
        <taxon>Bacteria</taxon>
        <taxon>Bacillati</taxon>
        <taxon>Actinomycetota</taxon>
        <taxon>Thermoleophilia</taxon>
        <taxon>Solirubrobacterales</taxon>
        <taxon>Paraconexibacteraceae</taxon>
        <taxon>Paraconexibacter</taxon>
    </lineage>
</organism>
<protein>
    <recommendedName>
        <fullName evidence="4">Glycosyl hydrolase family 39</fullName>
    </recommendedName>
</protein>
<reference evidence="2 3" key="1">
    <citation type="submission" date="2022-06" db="EMBL/GenBank/DDBJ databases">
        <title>Paraconexibacter antarcticus.</title>
        <authorList>
            <person name="Kim C.S."/>
        </authorList>
    </citation>
    <scope>NUCLEOTIDE SEQUENCE [LARGE SCALE GENOMIC DNA]</scope>
    <source>
        <strain evidence="2 3">02-257</strain>
    </source>
</reference>
<dbReference type="Gene3D" id="3.20.20.80">
    <property type="entry name" value="Glycosidases"/>
    <property type="match status" value="1"/>
</dbReference>
<feature type="signal peptide" evidence="1">
    <location>
        <begin position="1"/>
        <end position="21"/>
    </location>
</feature>
<dbReference type="SUPFAM" id="SSF51445">
    <property type="entry name" value="(Trans)glycosidases"/>
    <property type="match status" value="1"/>
</dbReference>
<dbReference type="EMBL" id="CP098502">
    <property type="protein sequence ID" value="UTI62875.1"/>
    <property type="molecule type" value="Genomic_DNA"/>
</dbReference>
<keyword evidence="1" id="KW-0732">Signal</keyword>
<dbReference type="PANTHER" id="PTHR12631">
    <property type="entry name" value="ALPHA-L-IDURONIDASE"/>
    <property type="match status" value="1"/>
</dbReference>
<name>A0ABY5DN59_9ACTN</name>
<feature type="chain" id="PRO_5045739723" description="Glycosyl hydrolase family 39" evidence="1">
    <location>
        <begin position="22"/>
        <end position="499"/>
    </location>
</feature>
<gene>
    <name evidence="2" type="ORF">NBH00_16085</name>
</gene>
<dbReference type="PANTHER" id="PTHR12631:SF10">
    <property type="entry name" value="BETA-XYLOSIDASE-LIKE PROTEIN-RELATED"/>
    <property type="match status" value="1"/>
</dbReference>
<sequence length="499" mass="54536">MRRGGPRVVLAGLLASLVAFGASGASPARAAVDTEVGIADDAQILYEGPSAAARAVAAWQDLGIDTVRIHARWAFIAPHPDDPRAPKGFHPRDPDDPLYNFAALDHAVDLLIAAHIRPMLALTGSGPLWATAKPALGNPRYRPSPHGFGDFSHAVAARYRGRVTRYLVWNEPNQPGWLQPQFSCTSRRVCTPVAPHLYRELFRAAAAAVRGVDPSAEVLVGTLAPRGQAPHKENAVMRPLQFLRSLGCVKADYRRDRSGACAGAAAIRASGFAYHPHPVRLAPTAHDPEPDDASFGDTKRLERALDRTTAAGILRPTTGARFDLYFTEFGYQTNPPDPISGVTPARQAAWIQQADYLAWRDPRVKNVTQYEWIDEPTKVSRFGAQYAGWQSGLRYVGGPPKPLAHAFPNPFYIDARPHLQARFWGQVRPGGATQITLQQASGTRWTAVAQAFTNAHGYWTIDRPIGTPGRYRFTYRLVLPSGGPPRTFTSLPQDVVPRP</sequence>
<dbReference type="RefSeq" id="WP_254569610.1">
    <property type="nucleotide sequence ID" value="NZ_CP098502.1"/>
</dbReference>
<dbReference type="InterPro" id="IPR017853">
    <property type="entry name" value="GH"/>
</dbReference>
<dbReference type="Proteomes" id="UP001056035">
    <property type="component" value="Chromosome"/>
</dbReference>
<proteinExistence type="predicted"/>
<accession>A0ABY5DN59</accession>
<evidence type="ECO:0000256" key="1">
    <source>
        <dbReference type="SAM" id="SignalP"/>
    </source>
</evidence>
<keyword evidence="3" id="KW-1185">Reference proteome</keyword>